<dbReference type="AlphaFoldDB" id="A0AAD9YXN0"/>
<protein>
    <submittedName>
        <fullName evidence="2">Uncharacterized protein</fullName>
    </submittedName>
</protein>
<evidence type="ECO:0000313" key="2">
    <source>
        <dbReference type="EMBL" id="KAK3167885.1"/>
    </source>
</evidence>
<reference evidence="2" key="1">
    <citation type="submission" date="2022-11" db="EMBL/GenBank/DDBJ databases">
        <title>Chromosomal genome sequence assembly and mating type (MAT) locus characterization of the leprose asexual lichenized fungus Lepraria neglecta (Nyl.) Erichsen.</title>
        <authorList>
            <person name="Allen J.L."/>
            <person name="Pfeffer B."/>
        </authorList>
    </citation>
    <scope>NUCLEOTIDE SEQUENCE</scope>
    <source>
        <strain evidence="2">Allen 5258</strain>
    </source>
</reference>
<accession>A0AAD9YXN0</accession>
<gene>
    <name evidence="2" type="ORF">OEA41_004331</name>
</gene>
<proteinExistence type="predicted"/>
<comment type="caution">
    <text evidence="2">The sequence shown here is derived from an EMBL/GenBank/DDBJ whole genome shotgun (WGS) entry which is preliminary data.</text>
</comment>
<dbReference type="Proteomes" id="UP001276659">
    <property type="component" value="Unassembled WGS sequence"/>
</dbReference>
<organism evidence="2 3">
    <name type="scientific">Lepraria neglecta</name>
    <dbReference type="NCBI Taxonomy" id="209136"/>
    <lineage>
        <taxon>Eukaryota</taxon>
        <taxon>Fungi</taxon>
        <taxon>Dikarya</taxon>
        <taxon>Ascomycota</taxon>
        <taxon>Pezizomycotina</taxon>
        <taxon>Lecanoromycetes</taxon>
        <taxon>OSLEUM clade</taxon>
        <taxon>Lecanoromycetidae</taxon>
        <taxon>Lecanorales</taxon>
        <taxon>Lecanorineae</taxon>
        <taxon>Stereocaulaceae</taxon>
        <taxon>Lepraria</taxon>
    </lineage>
</organism>
<keyword evidence="1" id="KW-0472">Membrane</keyword>
<dbReference type="EMBL" id="JASNWA010000010">
    <property type="protein sequence ID" value="KAK3167885.1"/>
    <property type="molecule type" value="Genomic_DNA"/>
</dbReference>
<sequence>MSHSNEDDMVEGITDVLPSPEQEAAITVLKRLDEDQVMAWLKVSRLIEPGFQPRFGPGALSKEEFDALRTITDYPAASQLAADEGFDKRREIHDVREHRQSKEWRRSLISRDSRLVDESNNETSTDKITLEELGREDAIPNEVTIQRTLEQTFQMRLRKKVRRRISLKIIIFTLWKKEQGISPPPELWSQVRSFEPDDFYRAAFTWTPRNILRIQGLVDGMNRFRRRLQQRLIFKRYEPDLLFLAERPTNNAGTTDMIPFSNLTLPATSSDHTQNEGTIPGSFLENHPINTTVVMHPDQCNSDSSSDTRKDSYVLFCIYQTNQIRHAQVQTAKCKTDEDFFEHLRQEYRRLRGFWRFWFSPLQFDHCEFVKFTRFYVNELTKVRRDLPVDLMYQYNPRPPGPHDDPPISPHEFRRRFYTHLAKPCGRGEAMERIPKRQKRFQVNLHVDGREDMWGLHVELRPWLLIVLIWQVIITAGGWAFMGWWLSRHNRDLQTAAVPITLIISALLTLWLPISESMKTSL</sequence>
<keyword evidence="3" id="KW-1185">Reference proteome</keyword>
<name>A0AAD9YXN0_9LECA</name>
<keyword evidence="1" id="KW-1133">Transmembrane helix</keyword>
<keyword evidence="1" id="KW-0812">Transmembrane</keyword>
<evidence type="ECO:0000256" key="1">
    <source>
        <dbReference type="SAM" id="Phobius"/>
    </source>
</evidence>
<feature type="transmembrane region" description="Helical" evidence="1">
    <location>
        <begin position="463"/>
        <end position="486"/>
    </location>
</feature>
<evidence type="ECO:0000313" key="3">
    <source>
        <dbReference type="Proteomes" id="UP001276659"/>
    </source>
</evidence>
<feature type="transmembrane region" description="Helical" evidence="1">
    <location>
        <begin position="493"/>
        <end position="514"/>
    </location>
</feature>